<proteinExistence type="predicted"/>
<evidence type="ECO:0000313" key="1">
    <source>
        <dbReference type="EMBL" id="KAJ1118895.1"/>
    </source>
</evidence>
<sequence length="110" mass="11659">MRCCECTEKGLCARAGAGCEGALLRGAFGGLIGPRPRGLIAPGLWRPVASWRAAAWRRGLEERGLSHPGGGGIGGGAAELAWRQPAWRRVDLQWDEWKCCCDEAGNNVGG</sequence>
<organism evidence="1 2">
    <name type="scientific">Pleurodeles waltl</name>
    <name type="common">Iberian ribbed newt</name>
    <dbReference type="NCBI Taxonomy" id="8319"/>
    <lineage>
        <taxon>Eukaryota</taxon>
        <taxon>Metazoa</taxon>
        <taxon>Chordata</taxon>
        <taxon>Craniata</taxon>
        <taxon>Vertebrata</taxon>
        <taxon>Euteleostomi</taxon>
        <taxon>Amphibia</taxon>
        <taxon>Batrachia</taxon>
        <taxon>Caudata</taxon>
        <taxon>Salamandroidea</taxon>
        <taxon>Salamandridae</taxon>
        <taxon>Pleurodelinae</taxon>
        <taxon>Pleurodeles</taxon>
    </lineage>
</organism>
<protein>
    <submittedName>
        <fullName evidence="1">Uncharacterized protein</fullName>
    </submittedName>
</protein>
<gene>
    <name evidence="1" type="ORF">NDU88_007082</name>
</gene>
<evidence type="ECO:0000313" key="2">
    <source>
        <dbReference type="Proteomes" id="UP001066276"/>
    </source>
</evidence>
<keyword evidence="2" id="KW-1185">Reference proteome</keyword>
<name>A0AAV7P171_PLEWA</name>
<dbReference type="EMBL" id="JANPWB010000012">
    <property type="protein sequence ID" value="KAJ1118895.1"/>
    <property type="molecule type" value="Genomic_DNA"/>
</dbReference>
<accession>A0AAV7P171</accession>
<comment type="caution">
    <text evidence="1">The sequence shown here is derived from an EMBL/GenBank/DDBJ whole genome shotgun (WGS) entry which is preliminary data.</text>
</comment>
<reference evidence="1" key="1">
    <citation type="journal article" date="2022" name="bioRxiv">
        <title>Sequencing and chromosome-scale assembly of the giantPleurodeles waltlgenome.</title>
        <authorList>
            <person name="Brown T."/>
            <person name="Elewa A."/>
            <person name="Iarovenko S."/>
            <person name="Subramanian E."/>
            <person name="Araus A.J."/>
            <person name="Petzold A."/>
            <person name="Susuki M."/>
            <person name="Suzuki K.-i.T."/>
            <person name="Hayashi T."/>
            <person name="Toyoda A."/>
            <person name="Oliveira C."/>
            <person name="Osipova E."/>
            <person name="Leigh N.D."/>
            <person name="Simon A."/>
            <person name="Yun M.H."/>
        </authorList>
    </citation>
    <scope>NUCLEOTIDE SEQUENCE</scope>
    <source>
        <strain evidence="1">20211129_DDA</strain>
        <tissue evidence="1">Liver</tissue>
    </source>
</reference>
<dbReference type="AlphaFoldDB" id="A0AAV7P171"/>
<dbReference type="Proteomes" id="UP001066276">
    <property type="component" value="Chromosome 8"/>
</dbReference>